<proteinExistence type="predicted"/>
<sequence>MSTHLNRLVLRTLRNTSTTWQRRALTTSRSAAMPLYIAHLPDYPNSLERRLSVRQGHLERATKDKEQGTSIFGRAFISPDHASTTSNPNPSIDPSQPHPGMAGSIMIFRFDTIDQVWARIKEDLYWTAGVWDKENARVDQLLGVPGDEGVGEIKP</sequence>
<protein>
    <recommendedName>
        <fullName evidence="2">YCII-related domain-containing protein</fullName>
    </recommendedName>
</protein>
<accession>A0A8K0JKR9</accession>
<evidence type="ECO:0000259" key="2">
    <source>
        <dbReference type="Pfam" id="PF03795"/>
    </source>
</evidence>
<feature type="region of interest" description="Disordered" evidence="1">
    <location>
        <begin position="78"/>
        <end position="98"/>
    </location>
</feature>
<comment type="caution">
    <text evidence="3">The sequence shown here is derived from an EMBL/GenBank/DDBJ whole genome shotgun (WGS) entry which is preliminary data.</text>
</comment>
<dbReference type="InterPro" id="IPR005545">
    <property type="entry name" value="YCII"/>
</dbReference>
<dbReference type="PANTHER" id="PTHR33606:SF3">
    <property type="entry name" value="PROTEIN YCII"/>
    <property type="match status" value="1"/>
</dbReference>
<name>A0A8K0JKR9_9TREE</name>
<dbReference type="AlphaFoldDB" id="A0A8K0JKR9"/>
<gene>
    <name evidence="3" type="ORF">FFLO_04162</name>
</gene>
<feature type="domain" description="YCII-related" evidence="2">
    <location>
        <begin position="35"/>
        <end position="132"/>
    </location>
</feature>
<dbReference type="Pfam" id="PF03795">
    <property type="entry name" value="YCII"/>
    <property type="match status" value="1"/>
</dbReference>
<keyword evidence="4" id="KW-1185">Reference proteome</keyword>
<feature type="compositionally biased region" description="Polar residues" evidence="1">
    <location>
        <begin position="81"/>
        <end position="94"/>
    </location>
</feature>
<dbReference type="InterPro" id="IPR051807">
    <property type="entry name" value="Sec-metab_biosynth-assoc"/>
</dbReference>
<organism evidence="3 4">
    <name type="scientific">Filobasidium floriforme</name>
    <dbReference type="NCBI Taxonomy" id="5210"/>
    <lineage>
        <taxon>Eukaryota</taxon>
        <taxon>Fungi</taxon>
        <taxon>Dikarya</taxon>
        <taxon>Basidiomycota</taxon>
        <taxon>Agaricomycotina</taxon>
        <taxon>Tremellomycetes</taxon>
        <taxon>Filobasidiales</taxon>
        <taxon>Filobasidiaceae</taxon>
        <taxon>Filobasidium</taxon>
    </lineage>
</organism>
<dbReference type="SUPFAM" id="SSF54909">
    <property type="entry name" value="Dimeric alpha+beta barrel"/>
    <property type="match status" value="1"/>
</dbReference>
<evidence type="ECO:0000313" key="3">
    <source>
        <dbReference type="EMBL" id="KAG7531720.1"/>
    </source>
</evidence>
<dbReference type="Gene3D" id="3.30.70.1060">
    <property type="entry name" value="Dimeric alpha+beta barrel"/>
    <property type="match status" value="1"/>
</dbReference>
<dbReference type="PANTHER" id="PTHR33606">
    <property type="entry name" value="PROTEIN YCII"/>
    <property type="match status" value="1"/>
</dbReference>
<dbReference type="InterPro" id="IPR011008">
    <property type="entry name" value="Dimeric_a/b-barrel"/>
</dbReference>
<evidence type="ECO:0000256" key="1">
    <source>
        <dbReference type="SAM" id="MobiDB-lite"/>
    </source>
</evidence>
<dbReference type="Proteomes" id="UP000812966">
    <property type="component" value="Unassembled WGS sequence"/>
</dbReference>
<reference evidence="3" key="1">
    <citation type="submission" date="2020-04" db="EMBL/GenBank/DDBJ databases">
        <title>Analysis of mating type loci in Filobasidium floriforme.</title>
        <authorList>
            <person name="Nowrousian M."/>
        </authorList>
    </citation>
    <scope>NUCLEOTIDE SEQUENCE</scope>
    <source>
        <strain evidence="3">CBS 6242</strain>
    </source>
</reference>
<dbReference type="EMBL" id="JABELV010000084">
    <property type="protein sequence ID" value="KAG7531720.1"/>
    <property type="molecule type" value="Genomic_DNA"/>
</dbReference>
<evidence type="ECO:0000313" key="4">
    <source>
        <dbReference type="Proteomes" id="UP000812966"/>
    </source>
</evidence>